<keyword evidence="11" id="KW-1185">Reference proteome</keyword>
<evidence type="ECO:0000313" key="11">
    <source>
        <dbReference type="Proteomes" id="UP000194873"/>
    </source>
</evidence>
<feature type="transmembrane region" description="Helical" evidence="8">
    <location>
        <begin position="20"/>
        <end position="43"/>
    </location>
</feature>
<feature type="region of interest" description="Disordered" evidence="7">
    <location>
        <begin position="175"/>
        <end position="198"/>
    </location>
</feature>
<protein>
    <recommendedName>
        <fullName evidence="9">YetF C-terminal domain-containing protein</fullName>
    </recommendedName>
</protein>
<dbReference type="InterPro" id="IPR007353">
    <property type="entry name" value="DUF421"/>
</dbReference>
<keyword evidence="4 8" id="KW-0812">Transmembrane</keyword>
<gene>
    <name evidence="10" type="ORF">BXP70_03670</name>
</gene>
<dbReference type="Pfam" id="PF04239">
    <property type="entry name" value="DUF421"/>
    <property type="match status" value="1"/>
</dbReference>
<dbReference type="PANTHER" id="PTHR34582">
    <property type="entry name" value="UPF0702 TRANSMEMBRANE PROTEIN YCAP"/>
    <property type="match status" value="1"/>
</dbReference>
<dbReference type="OrthoDB" id="9793799at2"/>
<evidence type="ECO:0000256" key="7">
    <source>
        <dbReference type="SAM" id="MobiDB-lite"/>
    </source>
</evidence>
<comment type="caution">
    <text evidence="10">The sequence shown here is derived from an EMBL/GenBank/DDBJ whole genome shotgun (WGS) entry which is preliminary data.</text>
</comment>
<dbReference type="Proteomes" id="UP000194873">
    <property type="component" value="Unassembled WGS sequence"/>
</dbReference>
<keyword evidence="5 8" id="KW-1133">Transmembrane helix</keyword>
<evidence type="ECO:0000256" key="6">
    <source>
        <dbReference type="ARBA" id="ARBA00023136"/>
    </source>
</evidence>
<reference evidence="10 11" key="1">
    <citation type="submission" date="2017-01" db="EMBL/GenBank/DDBJ databases">
        <title>A new Hymenobacter.</title>
        <authorList>
            <person name="Liang Y."/>
            <person name="Feng F."/>
        </authorList>
    </citation>
    <scope>NUCLEOTIDE SEQUENCE [LARGE SCALE GENOMIC DNA]</scope>
    <source>
        <strain evidence="10">MIMBbqt21</strain>
    </source>
</reference>
<accession>A0A243WH31</accession>
<comment type="similarity">
    <text evidence="2">Belongs to the UPF0702 family.</text>
</comment>
<sequence length="198" mass="20888">MSFAWFSNLLELHAGPHTISTAAMCLRAVVVFFVALGLLRVVGTRAFGSSTPFDVVLKIILGAVLSRAVVAASPFFGTLLASAVFVVLHRLLAIAAYYSDFVGSLIKGEPTVLAQGGQLLKKQLSKTDISEKDLHEGLRDAANIDSLAEADVVRLERNGKITVVKKPAPDKLASAAPTLATHPLSAGQPAEQRPAAFS</sequence>
<evidence type="ECO:0000313" key="10">
    <source>
        <dbReference type="EMBL" id="OUJ75136.1"/>
    </source>
</evidence>
<dbReference type="EMBL" id="MTSE01000002">
    <property type="protein sequence ID" value="OUJ75136.1"/>
    <property type="molecule type" value="Genomic_DNA"/>
</dbReference>
<evidence type="ECO:0000259" key="9">
    <source>
        <dbReference type="Pfam" id="PF04239"/>
    </source>
</evidence>
<dbReference type="RefSeq" id="WP_086592682.1">
    <property type="nucleotide sequence ID" value="NZ_MTSE01000002.1"/>
</dbReference>
<proteinExistence type="inferred from homology"/>
<feature type="domain" description="YetF C-terminal" evidence="9">
    <location>
        <begin position="99"/>
        <end position="169"/>
    </location>
</feature>
<dbReference type="Gene3D" id="3.30.240.20">
    <property type="entry name" value="bsu07140 like domains"/>
    <property type="match status" value="1"/>
</dbReference>
<dbReference type="PANTHER" id="PTHR34582:SF6">
    <property type="entry name" value="UPF0702 TRANSMEMBRANE PROTEIN YCAP"/>
    <property type="match status" value="1"/>
</dbReference>
<evidence type="ECO:0000256" key="4">
    <source>
        <dbReference type="ARBA" id="ARBA00022692"/>
    </source>
</evidence>
<evidence type="ECO:0000256" key="1">
    <source>
        <dbReference type="ARBA" id="ARBA00004651"/>
    </source>
</evidence>
<keyword evidence="3" id="KW-1003">Cell membrane</keyword>
<organism evidence="10 11">
    <name type="scientific">Hymenobacter crusticola</name>
    <dbReference type="NCBI Taxonomy" id="1770526"/>
    <lineage>
        <taxon>Bacteria</taxon>
        <taxon>Pseudomonadati</taxon>
        <taxon>Bacteroidota</taxon>
        <taxon>Cytophagia</taxon>
        <taxon>Cytophagales</taxon>
        <taxon>Hymenobacteraceae</taxon>
        <taxon>Hymenobacter</taxon>
    </lineage>
</organism>
<dbReference type="AlphaFoldDB" id="A0A243WH31"/>
<evidence type="ECO:0000256" key="5">
    <source>
        <dbReference type="ARBA" id="ARBA00022989"/>
    </source>
</evidence>
<evidence type="ECO:0000256" key="3">
    <source>
        <dbReference type="ARBA" id="ARBA00022475"/>
    </source>
</evidence>
<evidence type="ECO:0000256" key="2">
    <source>
        <dbReference type="ARBA" id="ARBA00006448"/>
    </source>
</evidence>
<name>A0A243WH31_9BACT</name>
<comment type="subcellular location">
    <subcellularLocation>
        <location evidence="1">Cell membrane</location>
        <topology evidence="1">Multi-pass membrane protein</topology>
    </subcellularLocation>
</comment>
<keyword evidence="6 8" id="KW-0472">Membrane</keyword>
<dbReference type="GO" id="GO:0005886">
    <property type="term" value="C:plasma membrane"/>
    <property type="evidence" value="ECO:0007669"/>
    <property type="project" value="UniProtKB-SubCell"/>
</dbReference>
<dbReference type="InterPro" id="IPR023090">
    <property type="entry name" value="UPF0702_alpha/beta_dom_sf"/>
</dbReference>
<evidence type="ECO:0000256" key="8">
    <source>
        <dbReference type="SAM" id="Phobius"/>
    </source>
</evidence>